<sequence length="193" mass="20780">MPDYSETLGALQQGVDTATGRINAIGQILAKSPALAITPEQMTQRIAAAGSAARREDKAALDKAGEDKARVMAELRAIAGSAWTRADQKNRQLWFALGGVAAGILVWAIVPGLVAREIAPASWQWPERMAARTLDLPRWTAGQHMMQSADPAQFRAIVAADRIVTANREAIERCVEAAAKARETVRCTIRIAP</sequence>
<reference evidence="2 3" key="1">
    <citation type="submission" date="2018-07" db="EMBL/GenBank/DDBJ databases">
        <title>Genomic and Epidemiologic Investigation of an Indolent Hospital Outbreak.</title>
        <authorList>
            <person name="Johnson R.C."/>
            <person name="Deming C."/>
            <person name="Conlan S."/>
            <person name="Zellmer C.J."/>
            <person name="Michelin A.V."/>
            <person name="Lee-Lin S."/>
            <person name="Thomas P.J."/>
            <person name="Park M."/>
            <person name="Weingarten R.A."/>
            <person name="Less J."/>
            <person name="Dekker J.P."/>
            <person name="Frank K.M."/>
            <person name="Musser K.A."/>
            <person name="Mcquiston J.R."/>
            <person name="Henderson D.K."/>
            <person name="Lau A.F."/>
            <person name="Palmore T.N."/>
            <person name="Segre J.A."/>
        </authorList>
    </citation>
    <scope>NUCLEOTIDE SEQUENCE [LARGE SCALE GENOMIC DNA]</scope>
    <source>
        <strain evidence="2 3">SK-CDC1_0717</strain>
    </source>
</reference>
<accession>A0A430FXE9</accession>
<evidence type="ECO:0000256" key="1">
    <source>
        <dbReference type="SAM" id="Phobius"/>
    </source>
</evidence>
<dbReference type="AlphaFoldDB" id="A0A430FXE9"/>
<dbReference type="EMBL" id="QQYZ01000040">
    <property type="protein sequence ID" value="RSY76365.1"/>
    <property type="molecule type" value="Genomic_DNA"/>
</dbReference>
<dbReference type="Pfam" id="PF19613">
    <property type="entry name" value="DUF6118"/>
    <property type="match status" value="1"/>
</dbReference>
<comment type="caution">
    <text evidence="2">The sequence shown here is derived from an EMBL/GenBank/DDBJ whole genome shotgun (WGS) entry which is preliminary data.</text>
</comment>
<keyword evidence="1" id="KW-1133">Transmembrane helix</keyword>
<evidence type="ECO:0000313" key="2">
    <source>
        <dbReference type="EMBL" id="RSY76365.1"/>
    </source>
</evidence>
<dbReference type="InterPro" id="IPR046121">
    <property type="entry name" value="DUF6118"/>
</dbReference>
<name>A0A430FXE9_9SPHN</name>
<protein>
    <submittedName>
        <fullName evidence="2">Uncharacterized protein</fullName>
    </submittedName>
</protein>
<keyword evidence="1" id="KW-0472">Membrane</keyword>
<gene>
    <name evidence="2" type="ORF">DAH66_21775</name>
</gene>
<keyword evidence="1" id="KW-0812">Transmembrane</keyword>
<feature type="transmembrane region" description="Helical" evidence="1">
    <location>
        <begin position="93"/>
        <end position="114"/>
    </location>
</feature>
<proteinExistence type="predicted"/>
<organism evidence="2 3">
    <name type="scientific">Sphingomonas koreensis</name>
    <dbReference type="NCBI Taxonomy" id="93064"/>
    <lineage>
        <taxon>Bacteria</taxon>
        <taxon>Pseudomonadati</taxon>
        <taxon>Pseudomonadota</taxon>
        <taxon>Alphaproteobacteria</taxon>
        <taxon>Sphingomonadales</taxon>
        <taxon>Sphingomonadaceae</taxon>
        <taxon>Sphingomonas</taxon>
    </lineage>
</organism>
<evidence type="ECO:0000313" key="3">
    <source>
        <dbReference type="Proteomes" id="UP000287746"/>
    </source>
</evidence>
<dbReference type="Proteomes" id="UP000287746">
    <property type="component" value="Unassembled WGS sequence"/>
</dbReference>